<dbReference type="AlphaFoldDB" id="A0A1Y5F4V4"/>
<evidence type="ECO:0000313" key="6">
    <source>
        <dbReference type="EMBL" id="OUR95690.1"/>
    </source>
</evidence>
<keyword evidence="4" id="KW-0732">Signal</keyword>
<evidence type="ECO:0000256" key="1">
    <source>
        <dbReference type="ARBA" id="ARBA00023016"/>
    </source>
</evidence>
<evidence type="ECO:0000313" key="7">
    <source>
        <dbReference type="Proteomes" id="UP000196531"/>
    </source>
</evidence>
<dbReference type="CDD" id="cd03141">
    <property type="entry name" value="GATase1_Hsp31_like"/>
    <property type="match status" value="1"/>
</dbReference>
<comment type="similarity">
    <text evidence="3">Belongs to the peptidase C56 family. HSP31-like subfamily.</text>
</comment>
<evidence type="ECO:0000259" key="5">
    <source>
        <dbReference type="Pfam" id="PF01965"/>
    </source>
</evidence>
<organism evidence="6 7">
    <name type="scientific">Halobacteriovorax marinus</name>
    <dbReference type="NCBI Taxonomy" id="97084"/>
    <lineage>
        <taxon>Bacteria</taxon>
        <taxon>Pseudomonadati</taxon>
        <taxon>Bdellovibrionota</taxon>
        <taxon>Bacteriovoracia</taxon>
        <taxon>Bacteriovoracales</taxon>
        <taxon>Halobacteriovoraceae</taxon>
        <taxon>Halobacteriovorax</taxon>
    </lineage>
</organism>
<feature type="domain" description="DJ-1/PfpI" evidence="5">
    <location>
        <begin position="51"/>
        <end position="240"/>
    </location>
</feature>
<evidence type="ECO:0000256" key="3">
    <source>
        <dbReference type="ARBA" id="ARBA00038493"/>
    </source>
</evidence>
<gene>
    <name evidence="6" type="ORF">A9Q84_14410</name>
</gene>
<dbReference type="InterPro" id="IPR002818">
    <property type="entry name" value="DJ-1/PfpI"/>
</dbReference>
<proteinExistence type="inferred from homology"/>
<dbReference type="GO" id="GO:0019172">
    <property type="term" value="F:glyoxalase III activity"/>
    <property type="evidence" value="ECO:0007669"/>
    <property type="project" value="TreeGrafter"/>
</dbReference>
<dbReference type="PANTHER" id="PTHR48094">
    <property type="entry name" value="PROTEIN/NUCLEIC ACID DEGLYCASE DJ-1-RELATED"/>
    <property type="match status" value="1"/>
</dbReference>
<evidence type="ECO:0000256" key="4">
    <source>
        <dbReference type="SAM" id="SignalP"/>
    </source>
</evidence>
<feature type="chain" id="PRO_5011966437" description="DJ-1/PfpI domain-containing protein" evidence="4">
    <location>
        <begin position="23"/>
        <end position="249"/>
    </location>
</feature>
<feature type="signal peptide" evidence="4">
    <location>
        <begin position="1"/>
        <end position="22"/>
    </location>
</feature>
<dbReference type="Gene3D" id="3.40.50.880">
    <property type="match status" value="1"/>
</dbReference>
<dbReference type="GO" id="GO:0019243">
    <property type="term" value="P:methylglyoxal catabolic process to D-lactate via S-lactoyl-glutathione"/>
    <property type="evidence" value="ECO:0007669"/>
    <property type="project" value="TreeGrafter"/>
</dbReference>
<dbReference type="EMBL" id="MAAO01000007">
    <property type="protein sequence ID" value="OUR95690.1"/>
    <property type="molecule type" value="Genomic_DNA"/>
</dbReference>
<dbReference type="GO" id="GO:0005737">
    <property type="term" value="C:cytoplasm"/>
    <property type="evidence" value="ECO:0007669"/>
    <property type="project" value="TreeGrafter"/>
</dbReference>
<keyword evidence="1" id="KW-0346">Stress response</keyword>
<accession>A0A1Y5F4V4</accession>
<dbReference type="Proteomes" id="UP000196531">
    <property type="component" value="Unassembled WGS sequence"/>
</dbReference>
<dbReference type="InterPro" id="IPR050325">
    <property type="entry name" value="Prot/Nucl_acid_deglycase"/>
</dbReference>
<sequence>MKKLITITLFLFTLLNSFNSLAVAKPKVLIVLTSHTKLGDTDQRTGFWLPELTHPYYELINAGFAVDIASPQGGMAPVDQMSFLEKDDFNQRFLNDAVLMAKVMRSIPLSSIRSKDYQGIIFSGGSGAMWDFPNNKDVNRISKEIYESGGVVSAICHGTAALSDIKLSNGKYLIEGKRFSAFTSEEEKMIKQLDIIPFLLEDKLTQRGGKHIYGKAWAVNVIVDGRLVTGQNPASARKATQMLIKIINK</sequence>
<keyword evidence="2" id="KW-0456">Lyase</keyword>
<protein>
    <recommendedName>
        <fullName evidence="5">DJ-1/PfpI domain-containing protein</fullName>
    </recommendedName>
</protein>
<dbReference type="Pfam" id="PF01965">
    <property type="entry name" value="DJ-1_PfpI"/>
    <property type="match status" value="1"/>
</dbReference>
<dbReference type="PANTHER" id="PTHR48094:SF11">
    <property type="entry name" value="GLUTATHIONE-INDEPENDENT GLYOXALASE HSP31-RELATED"/>
    <property type="match status" value="1"/>
</dbReference>
<dbReference type="InterPro" id="IPR029062">
    <property type="entry name" value="Class_I_gatase-like"/>
</dbReference>
<dbReference type="SUPFAM" id="SSF52317">
    <property type="entry name" value="Class I glutamine amidotransferase-like"/>
    <property type="match status" value="1"/>
</dbReference>
<name>A0A1Y5F4V4_9BACT</name>
<evidence type="ECO:0000256" key="2">
    <source>
        <dbReference type="ARBA" id="ARBA00023239"/>
    </source>
</evidence>
<reference evidence="7" key="1">
    <citation type="journal article" date="2017" name="Proc. Natl. Acad. Sci. U.S.A.">
        <title>Simulation of Deepwater Horizon oil plume reveals substrate specialization within a complex community of hydrocarbon-degraders.</title>
        <authorList>
            <person name="Hu P."/>
            <person name="Dubinsky E.A."/>
            <person name="Probst A.J."/>
            <person name="Wang J."/>
            <person name="Sieber C.M.K."/>
            <person name="Tom L.M."/>
            <person name="Gardinali P."/>
            <person name="Banfield J.F."/>
            <person name="Atlas R.M."/>
            <person name="Andersen G.L."/>
        </authorList>
    </citation>
    <scope>NUCLEOTIDE SEQUENCE [LARGE SCALE GENOMIC DNA]</scope>
</reference>
<comment type="caution">
    <text evidence="6">The sequence shown here is derived from an EMBL/GenBank/DDBJ whole genome shotgun (WGS) entry which is preliminary data.</text>
</comment>